<evidence type="ECO:0000256" key="1">
    <source>
        <dbReference type="ARBA" id="ARBA00022603"/>
    </source>
</evidence>
<dbReference type="GO" id="GO:0001510">
    <property type="term" value="P:RNA methylation"/>
    <property type="evidence" value="ECO:0007669"/>
    <property type="project" value="InterPro"/>
</dbReference>
<proteinExistence type="inferred from homology"/>
<dbReference type="Pfam" id="PF01029">
    <property type="entry name" value="NusB"/>
    <property type="match status" value="1"/>
</dbReference>
<dbReference type="GO" id="GO:0008173">
    <property type="term" value="F:RNA methyltransferase activity"/>
    <property type="evidence" value="ECO:0007669"/>
    <property type="project" value="InterPro"/>
</dbReference>
<evidence type="ECO:0000259" key="7">
    <source>
        <dbReference type="PROSITE" id="PS51686"/>
    </source>
</evidence>
<feature type="compositionally biased region" description="Basic residues" evidence="6">
    <location>
        <begin position="7"/>
        <end position="18"/>
    </location>
</feature>
<name>A0A916RLQ6_9HYPH</name>
<dbReference type="InterPro" id="IPR001678">
    <property type="entry name" value="MeTrfase_RsmB-F_NOP2_dom"/>
</dbReference>
<evidence type="ECO:0000256" key="5">
    <source>
        <dbReference type="PROSITE-ProRule" id="PRU01023"/>
    </source>
</evidence>
<dbReference type="SUPFAM" id="SSF53335">
    <property type="entry name" value="S-adenosyl-L-methionine-dependent methyltransferases"/>
    <property type="match status" value="1"/>
</dbReference>
<dbReference type="InterPro" id="IPR035926">
    <property type="entry name" value="NusB-like_sf"/>
</dbReference>
<dbReference type="PANTHER" id="PTHR22807:SF61">
    <property type="entry name" value="NOL1_NOP2_SUN FAMILY PROTEIN _ ANTITERMINATION NUSB DOMAIN-CONTAINING PROTEIN"/>
    <property type="match status" value="1"/>
</dbReference>
<dbReference type="Gene3D" id="1.10.940.10">
    <property type="entry name" value="NusB-like"/>
    <property type="match status" value="1"/>
</dbReference>
<dbReference type="GO" id="GO:0003723">
    <property type="term" value="F:RNA binding"/>
    <property type="evidence" value="ECO:0007669"/>
    <property type="project" value="UniProtKB-UniRule"/>
</dbReference>
<evidence type="ECO:0000256" key="2">
    <source>
        <dbReference type="ARBA" id="ARBA00022679"/>
    </source>
</evidence>
<dbReference type="Proteomes" id="UP000636264">
    <property type="component" value="Unassembled WGS sequence"/>
</dbReference>
<feature type="active site" description="Nucleophile" evidence="5">
    <location>
        <position position="393"/>
    </location>
</feature>
<dbReference type="InterPro" id="IPR023267">
    <property type="entry name" value="RCMT"/>
</dbReference>
<feature type="region of interest" description="Disordered" evidence="6">
    <location>
        <begin position="1"/>
        <end position="31"/>
    </location>
</feature>
<dbReference type="PROSITE" id="PS51686">
    <property type="entry name" value="SAM_MT_RSMB_NOP"/>
    <property type="match status" value="1"/>
</dbReference>
<keyword evidence="1 5" id="KW-0489">Methyltransferase</keyword>
<reference evidence="8" key="2">
    <citation type="submission" date="2020-09" db="EMBL/GenBank/DDBJ databases">
        <authorList>
            <person name="Sun Q."/>
            <person name="Zhou Y."/>
        </authorList>
    </citation>
    <scope>NUCLEOTIDE SEQUENCE</scope>
    <source>
        <strain evidence="8">CGMCC 1.15320</strain>
    </source>
</reference>
<dbReference type="InterPro" id="IPR029063">
    <property type="entry name" value="SAM-dependent_MTases_sf"/>
</dbReference>
<keyword evidence="9" id="KW-1185">Reference proteome</keyword>
<comment type="caution">
    <text evidence="8">The sequence shown here is derived from an EMBL/GenBank/DDBJ whole genome shotgun (WGS) entry which is preliminary data.</text>
</comment>
<feature type="binding site" evidence="5">
    <location>
        <position position="324"/>
    </location>
    <ligand>
        <name>S-adenosyl-L-methionine</name>
        <dbReference type="ChEBI" id="CHEBI:59789"/>
    </ligand>
</feature>
<keyword evidence="4 5" id="KW-0694">RNA-binding</keyword>
<protein>
    <submittedName>
        <fullName evidence="8">MFS transporter</fullName>
    </submittedName>
</protein>
<reference evidence="8" key="1">
    <citation type="journal article" date="2014" name="Int. J. Syst. Evol. Microbiol.">
        <title>Complete genome sequence of Corynebacterium casei LMG S-19264T (=DSM 44701T), isolated from a smear-ripened cheese.</title>
        <authorList>
            <consortium name="US DOE Joint Genome Institute (JGI-PGF)"/>
            <person name="Walter F."/>
            <person name="Albersmeier A."/>
            <person name="Kalinowski J."/>
            <person name="Ruckert C."/>
        </authorList>
    </citation>
    <scope>NUCLEOTIDE SEQUENCE</scope>
    <source>
        <strain evidence="8">CGMCC 1.15320</strain>
    </source>
</reference>
<dbReference type="FunFam" id="3.40.50.150:FF:000257">
    <property type="entry name" value="16S rRNA methyltransferase"/>
    <property type="match status" value="1"/>
</dbReference>
<keyword evidence="2 5" id="KW-0808">Transferase</keyword>
<evidence type="ECO:0000256" key="3">
    <source>
        <dbReference type="ARBA" id="ARBA00022691"/>
    </source>
</evidence>
<keyword evidence="3 5" id="KW-0949">S-adenosyl-L-methionine</keyword>
<dbReference type="EMBL" id="BMIF01000003">
    <property type="protein sequence ID" value="GGA60828.1"/>
    <property type="molecule type" value="Genomic_DNA"/>
</dbReference>
<dbReference type="PANTHER" id="PTHR22807">
    <property type="entry name" value="NOP2 YEAST -RELATED NOL1/NOP2/FMU SUN DOMAIN-CONTAINING"/>
    <property type="match status" value="1"/>
</dbReference>
<dbReference type="CDD" id="cd02440">
    <property type="entry name" value="AdoMet_MTases"/>
    <property type="match status" value="1"/>
</dbReference>
<evidence type="ECO:0000313" key="9">
    <source>
        <dbReference type="Proteomes" id="UP000636264"/>
    </source>
</evidence>
<dbReference type="InterPro" id="IPR006027">
    <property type="entry name" value="NusB_RsmB_TIM44"/>
</dbReference>
<evidence type="ECO:0000256" key="4">
    <source>
        <dbReference type="ARBA" id="ARBA00022884"/>
    </source>
</evidence>
<dbReference type="Pfam" id="PF01189">
    <property type="entry name" value="Methyltr_RsmB-F"/>
    <property type="match status" value="1"/>
</dbReference>
<dbReference type="GO" id="GO:0006355">
    <property type="term" value="P:regulation of DNA-templated transcription"/>
    <property type="evidence" value="ECO:0007669"/>
    <property type="project" value="InterPro"/>
</dbReference>
<evidence type="ECO:0000256" key="6">
    <source>
        <dbReference type="SAM" id="MobiDB-lite"/>
    </source>
</evidence>
<organism evidence="8 9">
    <name type="scientific">Nitratireductor aestuarii</name>
    <dbReference type="NCBI Taxonomy" id="1735103"/>
    <lineage>
        <taxon>Bacteria</taxon>
        <taxon>Pseudomonadati</taxon>
        <taxon>Pseudomonadota</taxon>
        <taxon>Alphaproteobacteria</taxon>
        <taxon>Hyphomicrobiales</taxon>
        <taxon>Phyllobacteriaceae</taxon>
        <taxon>Nitratireductor</taxon>
    </lineage>
</organism>
<dbReference type="PRINTS" id="PR02008">
    <property type="entry name" value="RCMTFAMILY"/>
</dbReference>
<dbReference type="InterPro" id="IPR049560">
    <property type="entry name" value="MeTrfase_RsmB-F_NOP2_cat"/>
</dbReference>
<evidence type="ECO:0000313" key="8">
    <source>
        <dbReference type="EMBL" id="GGA60828.1"/>
    </source>
</evidence>
<feature type="domain" description="SAM-dependent MTase RsmB/NOP-type" evidence="7">
    <location>
        <begin position="185"/>
        <end position="465"/>
    </location>
</feature>
<dbReference type="Gene3D" id="3.40.50.150">
    <property type="entry name" value="Vaccinia Virus protein VP39"/>
    <property type="match status" value="1"/>
</dbReference>
<dbReference type="SUPFAM" id="SSF48013">
    <property type="entry name" value="NusB-like"/>
    <property type="match status" value="1"/>
</dbReference>
<sequence>MSEGKVRPQRKPQHRRPSAPREHVVEDNQPGMEARQAATRLLSAVIDARTPLDALTDGEHGHPQYLALDGRDRALVRAILVSALRFRRTIEAIIGSQLDRALPGNARSLSALLHVAAAQILFLDVPDSAAVNLAVAQAKADPRSARFAALVNAILRNIGRKKATLLPKTLEKTADAPDWMIERLEAAYGKDTTRQILEVHRTESPVDFSVKSQPDNWAEKFGGRTLPNGSVRVDDLSVSVPELPGFADGEWWVQDAAASLPPRLLGNVAGLEVADLCAAPGGKTAALAAAGAKVTAVDQSGNRLKRLKSNLARLGLSAEVVEADILKWQPEQKFDAILLDAPCSSTGTVRRHPDVLWTKSPEDIAKLAGLQRRLLERCFELVKPGGVVVFSNCSLDPEEGEDLVQSLLKERPDISLDRIQPEELPGAEHFIAEEGWLRTIPTADDGSSGQLAGVDGFFAARFRQRAG</sequence>
<feature type="binding site" evidence="5">
    <location>
        <position position="298"/>
    </location>
    <ligand>
        <name>S-adenosyl-L-methionine</name>
        <dbReference type="ChEBI" id="CHEBI:59789"/>
    </ligand>
</feature>
<feature type="binding site" evidence="5">
    <location>
        <position position="340"/>
    </location>
    <ligand>
        <name>S-adenosyl-L-methionine</name>
        <dbReference type="ChEBI" id="CHEBI:59789"/>
    </ligand>
</feature>
<gene>
    <name evidence="8" type="ORF">GCM10011385_13150</name>
</gene>
<feature type="binding site" evidence="5">
    <location>
        <begin position="277"/>
        <end position="283"/>
    </location>
    <ligand>
        <name>S-adenosyl-L-methionine</name>
        <dbReference type="ChEBI" id="CHEBI:59789"/>
    </ligand>
</feature>
<dbReference type="AlphaFoldDB" id="A0A916RLQ6"/>
<comment type="similarity">
    <text evidence="5">Belongs to the class I-like SAM-binding methyltransferase superfamily. RsmB/NOP family.</text>
</comment>
<accession>A0A916RLQ6</accession>